<dbReference type="EMBL" id="UYRW01023025">
    <property type="protein sequence ID" value="VDN08127.1"/>
    <property type="molecule type" value="Genomic_DNA"/>
</dbReference>
<dbReference type="WBParaSite" id="nOo.2.0.1.t13964-RA">
    <property type="protein sequence ID" value="nOo.2.0.1.t13964-RA"/>
    <property type="gene ID" value="nOo.2.0.1.g13964"/>
</dbReference>
<evidence type="ECO:0000313" key="1">
    <source>
        <dbReference type="EMBL" id="VDN08127.1"/>
    </source>
</evidence>
<protein>
    <submittedName>
        <fullName evidence="3">Transposase</fullName>
    </submittedName>
</protein>
<dbReference type="OrthoDB" id="5858800at2759"/>
<reference evidence="3" key="1">
    <citation type="submission" date="2016-06" db="UniProtKB">
        <authorList>
            <consortium name="WormBaseParasite"/>
        </authorList>
    </citation>
    <scope>IDENTIFICATION</scope>
</reference>
<evidence type="ECO:0000313" key="3">
    <source>
        <dbReference type="WBParaSite" id="nOo.2.0.1.t13964-RA"/>
    </source>
</evidence>
<evidence type="ECO:0000313" key="2">
    <source>
        <dbReference type="Proteomes" id="UP000271087"/>
    </source>
</evidence>
<proteinExistence type="predicted"/>
<dbReference type="AlphaFoldDB" id="A0A182F0K1"/>
<name>A0A182F0K1_ONCOC</name>
<sequence>MEWEFITPGAPWQGGIYERMAGVVKRSLRRAI</sequence>
<dbReference type="GO" id="GO:0003676">
    <property type="term" value="F:nucleic acid binding"/>
    <property type="evidence" value="ECO:0007669"/>
    <property type="project" value="InterPro"/>
</dbReference>
<dbReference type="STRING" id="42157.A0A182F0K1"/>
<dbReference type="Gene3D" id="3.30.420.10">
    <property type="entry name" value="Ribonuclease H-like superfamily/Ribonuclease H"/>
    <property type="match status" value="1"/>
</dbReference>
<accession>A0A182F0K1</accession>
<gene>
    <name evidence="1" type="ORF">NOO_LOCUS13964</name>
</gene>
<reference evidence="1 2" key="2">
    <citation type="submission" date="2018-08" db="EMBL/GenBank/DDBJ databases">
        <authorList>
            <person name="Laetsch R D."/>
            <person name="Stevens L."/>
            <person name="Kumar S."/>
            <person name="Blaxter L. M."/>
        </authorList>
    </citation>
    <scope>NUCLEOTIDE SEQUENCE [LARGE SCALE GENOMIC DNA]</scope>
</reference>
<organism evidence="3">
    <name type="scientific">Onchocerca ochengi</name>
    <name type="common">Filarial nematode worm</name>
    <dbReference type="NCBI Taxonomy" id="42157"/>
    <lineage>
        <taxon>Eukaryota</taxon>
        <taxon>Metazoa</taxon>
        <taxon>Ecdysozoa</taxon>
        <taxon>Nematoda</taxon>
        <taxon>Chromadorea</taxon>
        <taxon>Rhabditida</taxon>
        <taxon>Spirurina</taxon>
        <taxon>Spiruromorpha</taxon>
        <taxon>Filarioidea</taxon>
        <taxon>Onchocercidae</taxon>
        <taxon>Onchocerca</taxon>
    </lineage>
</organism>
<dbReference type="InterPro" id="IPR036397">
    <property type="entry name" value="RNaseH_sf"/>
</dbReference>
<keyword evidence="2" id="KW-1185">Reference proteome</keyword>
<dbReference type="Proteomes" id="UP000271087">
    <property type="component" value="Unassembled WGS sequence"/>
</dbReference>